<dbReference type="AlphaFoldDB" id="A0A9D4UYJ8"/>
<evidence type="ECO:0000313" key="1">
    <source>
        <dbReference type="EMBL" id="KAI5075963.1"/>
    </source>
</evidence>
<organism evidence="1 2">
    <name type="scientific">Adiantum capillus-veneris</name>
    <name type="common">Maidenhair fern</name>
    <dbReference type="NCBI Taxonomy" id="13818"/>
    <lineage>
        <taxon>Eukaryota</taxon>
        <taxon>Viridiplantae</taxon>
        <taxon>Streptophyta</taxon>
        <taxon>Embryophyta</taxon>
        <taxon>Tracheophyta</taxon>
        <taxon>Polypodiopsida</taxon>
        <taxon>Polypodiidae</taxon>
        <taxon>Polypodiales</taxon>
        <taxon>Pteridineae</taxon>
        <taxon>Pteridaceae</taxon>
        <taxon>Vittarioideae</taxon>
        <taxon>Adiantum</taxon>
    </lineage>
</organism>
<accession>A0A9D4UYJ8</accession>
<keyword evidence="2" id="KW-1185">Reference proteome</keyword>
<dbReference type="Proteomes" id="UP000886520">
    <property type="component" value="Chromosome 8"/>
</dbReference>
<evidence type="ECO:0000313" key="2">
    <source>
        <dbReference type="Proteomes" id="UP000886520"/>
    </source>
</evidence>
<reference evidence="1" key="1">
    <citation type="submission" date="2021-01" db="EMBL/GenBank/DDBJ databases">
        <title>Adiantum capillus-veneris genome.</title>
        <authorList>
            <person name="Fang Y."/>
            <person name="Liao Q."/>
        </authorList>
    </citation>
    <scope>NUCLEOTIDE SEQUENCE</scope>
    <source>
        <strain evidence="1">H3</strain>
        <tissue evidence="1">Leaf</tissue>
    </source>
</reference>
<sequence length="133" mass="14622">MALDHVDSLLGEIIAIVDAISGSVSMTSKSVIRAAVLGGFKGRVHEVGRLPVENIMVSPSPSKTFGFFWDDSVNLPETFLKNCEAAKGTISQEMFKFKESLEQQFLVHKLAVDHELAIAKANEQLNLEKNIHL</sequence>
<comment type="caution">
    <text evidence="1">The sequence shown here is derived from an EMBL/GenBank/DDBJ whole genome shotgun (WGS) entry which is preliminary data.</text>
</comment>
<name>A0A9D4UYJ8_ADICA</name>
<proteinExistence type="predicted"/>
<gene>
    <name evidence="1" type="ORF">GOP47_0008028</name>
</gene>
<dbReference type="EMBL" id="JABFUD020000008">
    <property type="protein sequence ID" value="KAI5075963.1"/>
    <property type="molecule type" value="Genomic_DNA"/>
</dbReference>
<protein>
    <submittedName>
        <fullName evidence="1">Uncharacterized protein</fullName>
    </submittedName>
</protein>